<feature type="domain" description="NodB homology" evidence="3">
    <location>
        <begin position="29"/>
        <end position="243"/>
    </location>
</feature>
<dbReference type="AlphaFoldDB" id="A0A160MZL4"/>
<keyword evidence="1 2" id="KW-0732">Signal</keyword>
<reference evidence="4 5" key="1">
    <citation type="submission" date="2016-02" db="EMBL/GenBank/DDBJ databases">
        <title>Complete genome sequencing and analysis of ATSB10, Dyella thiooxydans isolated from rhizosphere soil of sunflower (Helianthus annuus L.).</title>
        <authorList>
            <person name="Lee Y."/>
            <person name="Hwangbo K."/>
            <person name="Chung H."/>
            <person name="Yoo J."/>
            <person name="Kim K.Y."/>
            <person name="Sa T.M."/>
            <person name="Um Y."/>
            <person name="Madhaiyan M."/>
        </authorList>
    </citation>
    <scope>NUCLEOTIDE SEQUENCE [LARGE SCALE GENOMIC DNA]</scope>
    <source>
        <strain evidence="4 5">ATSB10</strain>
    </source>
</reference>
<dbReference type="PROSITE" id="PS51677">
    <property type="entry name" value="NODB"/>
    <property type="match status" value="1"/>
</dbReference>
<evidence type="ECO:0000256" key="2">
    <source>
        <dbReference type="SAM" id="SignalP"/>
    </source>
</evidence>
<protein>
    <recommendedName>
        <fullName evidence="3">NodB homology domain-containing protein</fullName>
    </recommendedName>
</protein>
<accession>A0A160MZL4</accession>
<dbReference type="SUPFAM" id="SSF88713">
    <property type="entry name" value="Glycoside hydrolase/deacetylase"/>
    <property type="match status" value="1"/>
</dbReference>
<dbReference type="Pfam" id="PF01522">
    <property type="entry name" value="Polysacc_deac_1"/>
    <property type="match status" value="1"/>
</dbReference>
<gene>
    <name evidence="4" type="ORF">ATSB10_09830</name>
</gene>
<proteinExistence type="predicted"/>
<dbReference type="EMBL" id="CP014841">
    <property type="protein sequence ID" value="AND68437.1"/>
    <property type="molecule type" value="Genomic_DNA"/>
</dbReference>
<evidence type="ECO:0000313" key="5">
    <source>
        <dbReference type="Proteomes" id="UP000077255"/>
    </source>
</evidence>
<dbReference type="GO" id="GO:0005975">
    <property type="term" value="P:carbohydrate metabolic process"/>
    <property type="evidence" value="ECO:0007669"/>
    <property type="project" value="InterPro"/>
</dbReference>
<name>A0A160MZL4_9GAMM</name>
<dbReference type="InterPro" id="IPR051398">
    <property type="entry name" value="Polysacch_Deacetylase"/>
</dbReference>
<dbReference type="GO" id="GO:0016810">
    <property type="term" value="F:hydrolase activity, acting on carbon-nitrogen (but not peptide) bonds"/>
    <property type="evidence" value="ECO:0007669"/>
    <property type="project" value="InterPro"/>
</dbReference>
<organism evidence="4 5">
    <name type="scientific">Dyella thiooxydans</name>
    <dbReference type="NCBI Taxonomy" id="445710"/>
    <lineage>
        <taxon>Bacteria</taxon>
        <taxon>Pseudomonadati</taxon>
        <taxon>Pseudomonadota</taxon>
        <taxon>Gammaproteobacteria</taxon>
        <taxon>Lysobacterales</taxon>
        <taxon>Rhodanobacteraceae</taxon>
        <taxon>Dyella</taxon>
    </lineage>
</organism>
<sequence>MMRIGLVFLIFTMMATQAVAGTWPDGRRAAVVLTYDDALVSQLDIAIPALDAVGLKGTFFLIGSKIGPEQVSRWRSAAAEGHELGNHTIRHACPQANYPPAKSIDTSEASDVDTMLTEIRTMNTMLTAIDGRPQHSYATPCGQHLAGGIDYLPALRASGLVRYTRSADPSERPFDPMDVPARFFPSNATGADLIAAVKDVERRGGMIVLGFHGVGGDYLAVSAQAHAQLLAYLKAHSDTIWVAPFSTVMDYATSHPDH</sequence>
<evidence type="ECO:0000313" key="4">
    <source>
        <dbReference type="EMBL" id="AND68437.1"/>
    </source>
</evidence>
<dbReference type="PANTHER" id="PTHR34216">
    <property type="match status" value="1"/>
</dbReference>
<dbReference type="InterPro" id="IPR002509">
    <property type="entry name" value="NODB_dom"/>
</dbReference>
<evidence type="ECO:0000259" key="3">
    <source>
        <dbReference type="PROSITE" id="PS51677"/>
    </source>
</evidence>
<dbReference type="InterPro" id="IPR011330">
    <property type="entry name" value="Glyco_hydro/deAcase_b/a-brl"/>
</dbReference>
<dbReference type="STRING" id="445710.ATSB10_09830"/>
<evidence type="ECO:0000256" key="1">
    <source>
        <dbReference type="ARBA" id="ARBA00022729"/>
    </source>
</evidence>
<dbReference type="KEGG" id="dtx:ATSB10_09830"/>
<feature type="chain" id="PRO_5007818468" description="NodB homology domain-containing protein" evidence="2">
    <location>
        <begin position="21"/>
        <end position="258"/>
    </location>
</feature>
<feature type="signal peptide" evidence="2">
    <location>
        <begin position="1"/>
        <end position="20"/>
    </location>
</feature>
<dbReference type="Gene3D" id="3.20.20.370">
    <property type="entry name" value="Glycoside hydrolase/deacetylase"/>
    <property type="match status" value="1"/>
</dbReference>
<dbReference type="PATRIC" id="fig|445710.3.peg.980"/>
<dbReference type="PANTHER" id="PTHR34216:SF11">
    <property type="entry name" value="CHITOOLIGOSACCHARIDE DEACETYLASE"/>
    <property type="match status" value="1"/>
</dbReference>
<dbReference type="Proteomes" id="UP000077255">
    <property type="component" value="Chromosome"/>
</dbReference>
<keyword evidence="5" id="KW-1185">Reference proteome</keyword>